<dbReference type="PROSITE" id="PS50893">
    <property type="entry name" value="ABC_TRANSPORTER_2"/>
    <property type="match status" value="1"/>
</dbReference>
<organism evidence="6 7">
    <name type="scientific">Ceriporiopsis subvermispora (strain B)</name>
    <name type="common">White-rot fungus</name>
    <name type="synonym">Gelatoporia subvermispora</name>
    <dbReference type="NCBI Taxonomy" id="914234"/>
    <lineage>
        <taxon>Eukaryota</taxon>
        <taxon>Fungi</taxon>
        <taxon>Dikarya</taxon>
        <taxon>Basidiomycota</taxon>
        <taxon>Agaricomycotina</taxon>
        <taxon>Agaricomycetes</taxon>
        <taxon>Polyporales</taxon>
        <taxon>Gelatoporiaceae</taxon>
        <taxon>Gelatoporia</taxon>
    </lineage>
</organism>
<dbReference type="InterPro" id="IPR003593">
    <property type="entry name" value="AAA+_ATPase"/>
</dbReference>
<evidence type="ECO:0000256" key="3">
    <source>
        <dbReference type="SAM" id="MobiDB-lite"/>
    </source>
</evidence>
<proteinExistence type="predicted"/>
<dbReference type="PANTHER" id="PTHR43394:SF1">
    <property type="entry name" value="ATP-BINDING CASSETTE SUB-FAMILY B MEMBER 10, MITOCHONDRIAL"/>
    <property type="match status" value="1"/>
</dbReference>
<keyword evidence="7" id="KW-1185">Reference proteome</keyword>
<dbReference type="Gene3D" id="3.40.50.300">
    <property type="entry name" value="P-loop containing nucleotide triphosphate hydrolases"/>
    <property type="match status" value="1"/>
</dbReference>
<dbReference type="InterPro" id="IPR027417">
    <property type="entry name" value="P-loop_NTPase"/>
</dbReference>
<evidence type="ECO:0000313" key="7">
    <source>
        <dbReference type="Proteomes" id="UP000016930"/>
    </source>
</evidence>
<evidence type="ECO:0000256" key="2">
    <source>
        <dbReference type="ARBA" id="ARBA00022840"/>
    </source>
</evidence>
<dbReference type="AlphaFoldDB" id="M2RS81"/>
<dbReference type="Pfam" id="PF00005">
    <property type="entry name" value="ABC_tran"/>
    <property type="match status" value="1"/>
</dbReference>
<dbReference type="InterPro" id="IPR039421">
    <property type="entry name" value="Type_1_exporter"/>
</dbReference>
<evidence type="ECO:0000259" key="5">
    <source>
        <dbReference type="PROSITE" id="PS50893"/>
    </source>
</evidence>
<dbReference type="SMART" id="SM00382">
    <property type="entry name" value="AAA"/>
    <property type="match status" value="1"/>
</dbReference>
<keyword evidence="4" id="KW-0472">Membrane</keyword>
<keyword evidence="4" id="KW-0812">Transmembrane</keyword>
<keyword evidence="4" id="KW-1133">Transmembrane helix</keyword>
<evidence type="ECO:0000256" key="4">
    <source>
        <dbReference type="SAM" id="Phobius"/>
    </source>
</evidence>
<feature type="region of interest" description="Disordered" evidence="3">
    <location>
        <begin position="1"/>
        <end position="21"/>
    </location>
</feature>
<evidence type="ECO:0000313" key="6">
    <source>
        <dbReference type="EMBL" id="EMD41302.1"/>
    </source>
</evidence>
<dbReference type="EMBL" id="KB445791">
    <property type="protein sequence ID" value="EMD41302.1"/>
    <property type="molecule type" value="Genomic_DNA"/>
</dbReference>
<dbReference type="GO" id="GO:0016887">
    <property type="term" value="F:ATP hydrolysis activity"/>
    <property type="evidence" value="ECO:0007669"/>
    <property type="project" value="InterPro"/>
</dbReference>
<keyword evidence="1" id="KW-0547">Nucleotide-binding</keyword>
<dbReference type="OrthoDB" id="6500128at2759"/>
<reference evidence="6 7" key="1">
    <citation type="journal article" date="2012" name="Proc. Natl. Acad. Sci. U.S.A.">
        <title>Comparative genomics of Ceriporiopsis subvermispora and Phanerochaete chrysosporium provide insight into selective ligninolysis.</title>
        <authorList>
            <person name="Fernandez-Fueyo E."/>
            <person name="Ruiz-Duenas F.J."/>
            <person name="Ferreira P."/>
            <person name="Floudas D."/>
            <person name="Hibbett D.S."/>
            <person name="Canessa P."/>
            <person name="Larrondo L.F."/>
            <person name="James T.Y."/>
            <person name="Seelenfreund D."/>
            <person name="Lobos S."/>
            <person name="Polanco R."/>
            <person name="Tello M."/>
            <person name="Honda Y."/>
            <person name="Watanabe T."/>
            <person name="Watanabe T."/>
            <person name="Ryu J.S."/>
            <person name="Kubicek C.P."/>
            <person name="Schmoll M."/>
            <person name="Gaskell J."/>
            <person name="Hammel K.E."/>
            <person name="St John F.J."/>
            <person name="Vanden Wymelenberg A."/>
            <person name="Sabat G."/>
            <person name="Splinter BonDurant S."/>
            <person name="Syed K."/>
            <person name="Yadav J.S."/>
            <person name="Doddapaneni H."/>
            <person name="Subramanian V."/>
            <person name="Lavin J.L."/>
            <person name="Oguiza J.A."/>
            <person name="Perez G."/>
            <person name="Pisabarro A.G."/>
            <person name="Ramirez L."/>
            <person name="Santoyo F."/>
            <person name="Master E."/>
            <person name="Coutinho P.M."/>
            <person name="Henrissat B."/>
            <person name="Lombard V."/>
            <person name="Magnuson J.K."/>
            <person name="Kuees U."/>
            <person name="Hori C."/>
            <person name="Igarashi K."/>
            <person name="Samejima M."/>
            <person name="Held B.W."/>
            <person name="Barry K.W."/>
            <person name="LaButti K.M."/>
            <person name="Lapidus A."/>
            <person name="Lindquist E.A."/>
            <person name="Lucas S.M."/>
            <person name="Riley R."/>
            <person name="Salamov A.A."/>
            <person name="Hoffmeister D."/>
            <person name="Schwenk D."/>
            <person name="Hadar Y."/>
            <person name="Yarden O."/>
            <person name="de Vries R.P."/>
            <person name="Wiebenga A."/>
            <person name="Stenlid J."/>
            <person name="Eastwood D."/>
            <person name="Grigoriev I.V."/>
            <person name="Berka R.M."/>
            <person name="Blanchette R.A."/>
            <person name="Kersten P."/>
            <person name="Martinez A.T."/>
            <person name="Vicuna R."/>
            <person name="Cullen D."/>
        </authorList>
    </citation>
    <scope>NUCLEOTIDE SEQUENCE [LARGE SCALE GENOMIC DNA]</scope>
    <source>
        <strain evidence="6 7">B</strain>
    </source>
</reference>
<name>M2RS81_CERS8</name>
<sequence>MARRRRAALSDKPGTFDPEDRSRVKHTKVGVWDLYEEIPRELEHVPGASRIEQILEIKQNSPYLWRMMKDIASIRSCWFLLCTYALVHFILSLLPAVNLWFSGQMLTIVQTAVETRTVDRQLLLRIAAGRIGTMTLQRFLRLCSSRAQVPLERRLKQHFTQHIFRARARLDLPTFDDPAVQRQLGGATPPGGRTVAAQTLRMSTDLMSACVYVTSQLGVLVNVLREQEDGPLLAALMLGAAFLEHVHNLGQLTTARVWAATTKNDDYLRMQGYKRIVNDPEHRKELIAGNLAEYLISQFVAATRRLGDDDGDFRELNTERVMRGRFHLISFLKGPLGQLPQIIFTLRAAQRPASIPVSLASLQLIQSTANNFTWELYKIYERTASIAEQLADIRKLYNIAEIPNKITDGTAPFPEDTQKIRAGIELEFRNVSFRYPGADIYALQNISFKLLAGQLCVIVGSNGSGKSTILKLIIRLYDPEEGQILLDGKDIRAFKLQDLRQAISVLFQDYTHFPLSIRDNIALGDPEHASDNARIERAAELGGASEFIGRLPDGLDTYLERPVQDYYGDIPAGTHSLFGRKVDYGALRAAGGMSSTANLGLSGGQMQRLAVARTFMRSVVSDEPKVGLLLFDEPSASLDPTAEHDLFVRLRELRNNKTMLFSSHRFGNLTRHADIILYMNDSVIVESGTHEQLLAHGGEYARIWKLQAQAFL</sequence>
<dbReference type="GO" id="GO:0005524">
    <property type="term" value="F:ATP binding"/>
    <property type="evidence" value="ECO:0007669"/>
    <property type="project" value="UniProtKB-KW"/>
</dbReference>
<gene>
    <name evidence="6" type="ORF">CERSUDRAFT_109898</name>
</gene>
<dbReference type="PANTHER" id="PTHR43394">
    <property type="entry name" value="ATP-DEPENDENT PERMEASE MDL1, MITOCHONDRIAL"/>
    <property type="match status" value="1"/>
</dbReference>
<dbReference type="InterPro" id="IPR003439">
    <property type="entry name" value="ABC_transporter-like_ATP-bd"/>
</dbReference>
<dbReference type="Proteomes" id="UP000016930">
    <property type="component" value="Unassembled WGS sequence"/>
</dbReference>
<evidence type="ECO:0000256" key="1">
    <source>
        <dbReference type="ARBA" id="ARBA00022741"/>
    </source>
</evidence>
<dbReference type="PROSITE" id="PS00211">
    <property type="entry name" value="ABC_TRANSPORTER_1"/>
    <property type="match status" value="1"/>
</dbReference>
<dbReference type="SUPFAM" id="SSF52540">
    <property type="entry name" value="P-loop containing nucleoside triphosphate hydrolases"/>
    <property type="match status" value="1"/>
</dbReference>
<accession>M2RS81</accession>
<dbReference type="STRING" id="914234.M2RS81"/>
<feature type="transmembrane region" description="Helical" evidence="4">
    <location>
        <begin position="77"/>
        <end position="101"/>
    </location>
</feature>
<dbReference type="GO" id="GO:0015421">
    <property type="term" value="F:ABC-type oligopeptide transporter activity"/>
    <property type="evidence" value="ECO:0007669"/>
    <property type="project" value="TreeGrafter"/>
</dbReference>
<dbReference type="InterPro" id="IPR017871">
    <property type="entry name" value="ABC_transporter-like_CS"/>
</dbReference>
<protein>
    <recommendedName>
        <fullName evidence="5">ABC transporter domain-containing protein</fullName>
    </recommendedName>
</protein>
<dbReference type="HOGENOM" id="CLU_000604_63_0_1"/>
<feature type="domain" description="ABC transporter" evidence="5">
    <location>
        <begin position="426"/>
        <end position="706"/>
    </location>
</feature>
<keyword evidence="2" id="KW-0067">ATP-binding</keyword>